<feature type="region of interest" description="Disordered" evidence="10">
    <location>
        <begin position="188"/>
        <end position="219"/>
    </location>
</feature>
<feature type="compositionally biased region" description="Polar residues" evidence="10">
    <location>
        <begin position="188"/>
        <end position="197"/>
    </location>
</feature>
<feature type="domain" description="C2H2-type" evidence="11">
    <location>
        <begin position="715"/>
        <end position="737"/>
    </location>
</feature>
<gene>
    <name evidence="12" type="ORF">ABMA27_008991</name>
</gene>
<dbReference type="PROSITE" id="PS00028">
    <property type="entry name" value="ZINC_FINGER_C2H2_1"/>
    <property type="match status" value="1"/>
</dbReference>
<proteinExistence type="inferred from homology"/>
<evidence type="ECO:0000256" key="4">
    <source>
        <dbReference type="ARBA" id="ARBA00022723"/>
    </source>
</evidence>
<comment type="caution">
    <text evidence="12">The sequence shown here is derived from an EMBL/GenBank/DDBJ whole genome shotgun (WGS) entry which is preliminary data.</text>
</comment>
<keyword evidence="6" id="KW-0862">Zinc</keyword>
<dbReference type="InterPro" id="IPR028009">
    <property type="entry name" value="ESCO_Acetyltransf_dom"/>
</dbReference>
<feature type="compositionally biased region" description="Polar residues" evidence="10">
    <location>
        <begin position="138"/>
        <end position="150"/>
    </location>
</feature>
<keyword evidence="7" id="KW-0539">Nucleus</keyword>
<feature type="compositionally biased region" description="Basic residues" evidence="10">
    <location>
        <begin position="14"/>
        <end position="23"/>
    </location>
</feature>
<evidence type="ECO:0000313" key="13">
    <source>
        <dbReference type="Proteomes" id="UP001549920"/>
    </source>
</evidence>
<dbReference type="Pfam" id="PF13878">
    <property type="entry name" value="zf-C2H2_3"/>
    <property type="match status" value="1"/>
</dbReference>
<protein>
    <recommendedName>
        <fullName evidence="11">C2H2-type domain-containing protein</fullName>
    </recommendedName>
</protein>
<evidence type="ECO:0000313" key="12">
    <source>
        <dbReference type="EMBL" id="KAL0861452.1"/>
    </source>
</evidence>
<comment type="subcellular location">
    <subcellularLocation>
        <location evidence="1">Nucleus</location>
    </subcellularLocation>
</comment>
<dbReference type="EMBL" id="JBEUOH010000023">
    <property type="protein sequence ID" value="KAL0861452.1"/>
    <property type="molecule type" value="Genomic_DNA"/>
</dbReference>
<evidence type="ECO:0000256" key="5">
    <source>
        <dbReference type="ARBA" id="ARBA00022771"/>
    </source>
</evidence>
<keyword evidence="8" id="KW-0131">Cell cycle</keyword>
<feature type="compositionally biased region" description="Low complexity" evidence="10">
    <location>
        <begin position="671"/>
        <end position="683"/>
    </location>
</feature>
<feature type="compositionally biased region" description="Basic residues" evidence="10">
    <location>
        <begin position="377"/>
        <end position="390"/>
    </location>
</feature>
<dbReference type="PANTHER" id="PTHR45884:SF2">
    <property type="entry name" value="N-ACETYLTRANSFERASE ECO"/>
    <property type="match status" value="1"/>
</dbReference>
<feature type="region of interest" description="Disordered" evidence="10">
    <location>
        <begin position="72"/>
        <end position="94"/>
    </location>
</feature>
<keyword evidence="3" id="KW-0808">Transferase</keyword>
<keyword evidence="4" id="KW-0479">Metal-binding</keyword>
<dbReference type="Proteomes" id="UP001549920">
    <property type="component" value="Unassembled WGS sequence"/>
</dbReference>
<dbReference type="Pfam" id="PF13880">
    <property type="entry name" value="Acetyltransf_13"/>
    <property type="match status" value="1"/>
</dbReference>
<keyword evidence="13" id="KW-1185">Reference proteome</keyword>
<evidence type="ECO:0000256" key="3">
    <source>
        <dbReference type="ARBA" id="ARBA00022679"/>
    </source>
</evidence>
<accession>A0ABR3H9H7</accession>
<evidence type="ECO:0000256" key="9">
    <source>
        <dbReference type="ARBA" id="ARBA00023315"/>
    </source>
</evidence>
<dbReference type="InterPro" id="IPR013087">
    <property type="entry name" value="Znf_C2H2_type"/>
</dbReference>
<reference evidence="12 13" key="1">
    <citation type="submission" date="2024-06" db="EMBL/GenBank/DDBJ databases">
        <title>A chromosome-level genome assembly of beet webworm, Loxostege sticticalis.</title>
        <authorList>
            <person name="Zhang Y."/>
        </authorList>
    </citation>
    <scope>NUCLEOTIDE SEQUENCE [LARGE SCALE GENOMIC DNA]</scope>
    <source>
        <strain evidence="12">AQ026</strain>
        <tissue evidence="12">Whole body</tissue>
    </source>
</reference>
<sequence length="910" mass="100757">MLNIGDMAATTPRRSSRIPHAHTPKMSERKKGLFQGEMEPTRESLTTHRRLPVVDSESDSEECDLGIISTLDSSSDENEFGTPKKPNRSLWPETRSQTKRLLKENQDLKNFIKSPFTLKKYQTRYSCPDKCTGSLSTPATPHFQNHPGTPSSTHSCASIHTTSSTSSRARKSLASLIADTESCSSSLKDLNFDTDSGTDSKENTPSKAFRRSKRQQTTPQCHNFKGILMEQKKNITSPMKTAVVCLTKMDMSSIISPTQMLKTPHNTTETNQSPPKLGHNRRSVVEIEESPESTCDSEKSHKRLRNDSISDAGPNSKYPRLDNTVPKARLSLFNTDRLKEILSAKSFYGKSNPELNTSITARISNAVEVTTTQNRRPLSHSHSNRRKRRPGQINSGVRHKIRKPKINKNKMIIIRGNSSMNSTANTTVLNNSTVSNVSTNDLTMRSQNSSQDLGVDKPDPFDSEKQTIEALLSQWTEEEVPESELTFSKPKPDLPCFNSTVIEETNSIFQPVTAIPVPVQNIPQDGEAVIVELGAQNQITLASNPPSKLPQSETHTMVHDVVMSEPGHTENHGDMTKSGQFLPVEGGYIFVDENGGAAQEELPDLDEIERELKMLDEQILKMAASNNINPQAVLASTETLPAVSPAATDATPTMPEAEKDDKSTKLFPIFSNPNPGTSTPSSKGSDKNGKKPLLKNANDQYVIDAGQKKFGATQCNECGAIYQIGDPQDEHDHLVHHNATDVLRFNGWKDECVVERSPTGRCIRVRGGDAGWRKVETLLARVVHPHLGYGADLPKDKLHAYTAYLYIEKKQIVGCLIVEPKMKAYKLIPGEPDCCSVEDYPVKCGVSRIWTHMKYRRRGLARAMLDCARASFLYGTALRVQDLAFSAPTAAGKAFATKYCGTENFFVYLD</sequence>
<evidence type="ECO:0000259" key="11">
    <source>
        <dbReference type="PROSITE" id="PS00028"/>
    </source>
</evidence>
<feature type="region of interest" description="Disordered" evidence="10">
    <location>
        <begin position="645"/>
        <end position="695"/>
    </location>
</feature>
<feature type="region of interest" description="Disordered" evidence="10">
    <location>
        <begin position="369"/>
        <end position="397"/>
    </location>
</feature>
<keyword evidence="5" id="KW-0863">Zinc-finger</keyword>
<keyword evidence="9" id="KW-0012">Acyltransferase</keyword>
<dbReference type="PANTHER" id="PTHR45884">
    <property type="entry name" value="N-ACETYLTRANSFERASE ECO"/>
    <property type="match status" value="1"/>
</dbReference>
<evidence type="ECO:0000256" key="1">
    <source>
        <dbReference type="ARBA" id="ARBA00004123"/>
    </source>
</evidence>
<dbReference type="InterPro" id="IPR028005">
    <property type="entry name" value="AcTrfase_ESCO_Znf_dom"/>
</dbReference>
<feature type="region of interest" description="Disordered" evidence="10">
    <location>
        <begin position="138"/>
        <end position="168"/>
    </location>
</feature>
<feature type="compositionally biased region" description="Low complexity" evidence="10">
    <location>
        <begin position="151"/>
        <end position="168"/>
    </location>
</feature>
<evidence type="ECO:0000256" key="6">
    <source>
        <dbReference type="ARBA" id="ARBA00022833"/>
    </source>
</evidence>
<comment type="similarity">
    <text evidence="2">Belongs to the acetyltransferase family. ECO subfamily.</text>
</comment>
<evidence type="ECO:0000256" key="8">
    <source>
        <dbReference type="ARBA" id="ARBA00023306"/>
    </source>
</evidence>
<organism evidence="12 13">
    <name type="scientific">Loxostege sticticalis</name>
    <name type="common">Beet webworm moth</name>
    <dbReference type="NCBI Taxonomy" id="481309"/>
    <lineage>
        <taxon>Eukaryota</taxon>
        <taxon>Metazoa</taxon>
        <taxon>Ecdysozoa</taxon>
        <taxon>Arthropoda</taxon>
        <taxon>Hexapoda</taxon>
        <taxon>Insecta</taxon>
        <taxon>Pterygota</taxon>
        <taxon>Neoptera</taxon>
        <taxon>Endopterygota</taxon>
        <taxon>Lepidoptera</taxon>
        <taxon>Glossata</taxon>
        <taxon>Ditrysia</taxon>
        <taxon>Pyraloidea</taxon>
        <taxon>Crambidae</taxon>
        <taxon>Pyraustinae</taxon>
        <taxon>Loxostege</taxon>
    </lineage>
</organism>
<evidence type="ECO:0000256" key="2">
    <source>
        <dbReference type="ARBA" id="ARBA00005816"/>
    </source>
</evidence>
<feature type="compositionally biased region" description="Polar residues" evidence="10">
    <location>
        <begin position="258"/>
        <end position="274"/>
    </location>
</feature>
<feature type="region of interest" description="Disordered" evidence="10">
    <location>
        <begin position="258"/>
        <end position="323"/>
    </location>
</feature>
<feature type="region of interest" description="Disordered" evidence="10">
    <location>
        <begin position="1"/>
        <end position="59"/>
    </location>
</feature>
<evidence type="ECO:0000256" key="7">
    <source>
        <dbReference type="ARBA" id="ARBA00023242"/>
    </source>
</evidence>
<evidence type="ECO:0000256" key="10">
    <source>
        <dbReference type="SAM" id="MobiDB-lite"/>
    </source>
</evidence>
<name>A0ABR3H9H7_LOXSC</name>